<accession>A0A7S4KI64</accession>
<name>A0A7S4KI64_9EUKA</name>
<feature type="compositionally biased region" description="Polar residues" evidence="1">
    <location>
        <begin position="47"/>
        <end position="57"/>
    </location>
</feature>
<dbReference type="Pfam" id="PF00805">
    <property type="entry name" value="Pentapeptide"/>
    <property type="match status" value="1"/>
</dbReference>
<evidence type="ECO:0008006" key="3">
    <source>
        <dbReference type="Google" id="ProtNLM"/>
    </source>
</evidence>
<dbReference type="SUPFAM" id="SSF141571">
    <property type="entry name" value="Pentapeptide repeat-like"/>
    <property type="match status" value="1"/>
</dbReference>
<organism evidence="2">
    <name type="scientific">Paramoeba aestuarina</name>
    <dbReference type="NCBI Taxonomy" id="180227"/>
    <lineage>
        <taxon>Eukaryota</taxon>
        <taxon>Amoebozoa</taxon>
        <taxon>Discosea</taxon>
        <taxon>Flabellinia</taxon>
        <taxon>Dactylopodida</taxon>
        <taxon>Paramoebidae</taxon>
        <taxon>Paramoeba</taxon>
    </lineage>
</organism>
<evidence type="ECO:0000313" key="2">
    <source>
        <dbReference type="EMBL" id="CAE2295216.1"/>
    </source>
</evidence>
<sequence length="240" mass="26650">MIRRCAYILDRALRANAHISELSEAEKRAIVLGALHNYEMVALDSRGGSSHDATNQADQRDSPSISEEKVLRDAVRTFANHAMALGGILEGRSFPPHFDLSGVRISVPMSRIYMPSANMEACSVSHGSFAYSIMPNCTMSSGSFRDVQFTSCVLRKSIMNNCRFKNCDFTRCDLSDVEFKDSVFFHCNFRGCNFKGAIGNRQTSFIHPTGKESFRISIRGDPKIIWPPLIKAVPSTTPSV</sequence>
<dbReference type="InterPro" id="IPR001646">
    <property type="entry name" value="5peptide_repeat"/>
</dbReference>
<reference evidence="2" key="1">
    <citation type="submission" date="2021-01" db="EMBL/GenBank/DDBJ databases">
        <authorList>
            <person name="Corre E."/>
            <person name="Pelletier E."/>
            <person name="Niang G."/>
            <person name="Scheremetjew M."/>
            <person name="Finn R."/>
            <person name="Kale V."/>
            <person name="Holt S."/>
            <person name="Cochrane G."/>
            <person name="Meng A."/>
            <person name="Brown T."/>
            <person name="Cohen L."/>
        </authorList>
    </citation>
    <scope>NUCLEOTIDE SEQUENCE</scope>
    <source>
        <strain evidence="2">SoJaBio B1-5/56/2</strain>
    </source>
</reference>
<protein>
    <recommendedName>
        <fullName evidence="3">Pentapeptide repeat-containing protein</fullName>
    </recommendedName>
</protein>
<proteinExistence type="predicted"/>
<dbReference type="AlphaFoldDB" id="A0A7S4KI64"/>
<gene>
    <name evidence="2" type="ORF">NAES01612_LOCUS6935</name>
</gene>
<feature type="region of interest" description="Disordered" evidence="1">
    <location>
        <begin position="46"/>
        <end position="66"/>
    </location>
</feature>
<dbReference type="EMBL" id="HBKR01010448">
    <property type="protein sequence ID" value="CAE2295216.1"/>
    <property type="molecule type" value="Transcribed_RNA"/>
</dbReference>
<dbReference type="Gene3D" id="2.160.20.80">
    <property type="entry name" value="E3 ubiquitin-protein ligase SopA"/>
    <property type="match status" value="1"/>
</dbReference>
<evidence type="ECO:0000256" key="1">
    <source>
        <dbReference type="SAM" id="MobiDB-lite"/>
    </source>
</evidence>